<dbReference type="Gene3D" id="3.40.30.10">
    <property type="entry name" value="Glutaredoxin"/>
    <property type="match status" value="1"/>
</dbReference>
<evidence type="ECO:0000313" key="2">
    <source>
        <dbReference type="EMBL" id="RBP36027.1"/>
    </source>
</evidence>
<name>A0A366H580_9BURK</name>
<feature type="transmembrane region" description="Helical" evidence="1">
    <location>
        <begin position="17"/>
        <end position="37"/>
    </location>
</feature>
<dbReference type="Proteomes" id="UP000253628">
    <property type="component" value="Unassembled WGS sequence"/>
</dbReference>
<organism evidence="2 3">
    <name type="scientific">Eoetvoesiella caeni</name>
    <dbReference type="NCBI Taxonomy" id="645616"/>
    <lineage>
        <taxon>Bacteria</taxon>
        <taxon>Pseudomonadati</taxon>
        <taxon>Pseudomonadota</taxon>
        <taxon>Betaproteobacteria</taxon>
        <taxon>Burkholderiales</taxon>
        <taxon>Alcaligenaceae</taxon>
        <taxon>Eoetvoesiella</taxon>
    </lineage>
</organism>
<gene>
    <name evidence="2" type="ORF">DFR37_11482</name>
</gene>
<keyword evidence="1" id="KW-0472">Membrane</keyword>
<dbReference type="EMBL" id="QNRQ01000014">
    <property type="protein sequence ID" value="RBP36027.1"/>
    <property type="molecule type" value="Genomic_DNA"/>
</dbReference>
<reference evidence="2 3" key="1">
    <citation type="submission" date="2018-06" db="EMBL/GenBank/DDBJ databases">
        <title>Genomic Encyclopedia of Type Strains, Phase IV (KMG-IV): sequencing the most valuable type-strain genomes for metagenomic binning, comparative biology and taxonomic classification.</title>
        <authorList>
            <person name="Goeker M."/>
        </authorList>
    </citation>
    <scope>NUCLEOTIDE SEQUENCE [LARGE SCALE GENOMIC DNA]</scope>
    <source>
        <strain evidence="2 3">DSM 25520</strain>
    </source>
</reference>
<dbReference type="SUPFAM" id="SSF52833">
    <property type="entry name" value="Thioredoxin-like"/>
    <property type="match status" value="1"/>
</dbReference>
<evidence type="ECO:0000313" key="3">
    <source>
        <dbReference type="Proteomes" id="UP000253628"/>
    </source>
</evidence>
<sequence length="210" mass="22866">MVNTNTTPPKPRSIKPLIWILIACLAPVVMAFLAYYVPALGLRPEGNTNYGQLIIPQRSLPAAETLGLKTLDGQPFDLQSLKGKWVLVSADQGACPETCVTKLFILRNSHASQGKNVERLTRVWLVTDDAPISEQIMEAYKGTIVLRADPVKLAGYLTPGADAQGAAAALAKPMWIIDPLGNLMIQYPENSDPVSVRKDISKLIYNSRIG</sequence>
<proteinExistence type="predicted"/>
<dbReference type="AlphaFoldDB" id="A0A366H580"/>
<accession>A0A366H580</accession>
<protein>
    <submittedName>
        <fullName evidence="2">Cytochrome oxidase Cu insertion factor (SCO1/SenC/PrrC family)</fullName>
    </submittedName>
</protein>
<keyword evidence="3" id="KW-1185">Reference proteome</keyword>
<keyword evidence="1" id="KW-0812">Transmembrane</keyword>
<keyword evidence="1" id="KW-1133">Transmembrane helix</keyword>
<comment type="caution">
    <text evidence="2">The sequence shown here is derived from an EMBL/GenBank/DDBJ whole genome shotgun (WGS) entry which is preliminary data.</text>
</comment>
<evidence type="ECO:0000256" key="1">
    <source>
        <dbReference type="SAM" id="Phobius"/>
    </source>
</evidence>
<dbReference type="InterPro" id="IPR036249">
    <property type="entry name" value="Thioredoxin-like_sf"/>
</dbReference>